<accession>A0A0E3NEM4</accession>
<reference evidence="2 3" key="1">
    <citation type="submission" date="2014-07" db="EMBL/GenBank/DDBJ databases">
        <title>Methanogenic archaea and the global carbon cycle.</title>
        <authorList>
            <person name="Henriksen J.R."/>
            <person name="Luke J."/>
            <person name="Reinhart S."/>
            <person name="Benedict M.N."/>
            <person name="Youngblut N.D."/>
            <person name="Metcalf M.E."/>
            <person name="Whitaker R.J."/>
            <person name="Metcalf W.W."/>
        </authorList>
    </citation>
    <scope>NUCLEOTIDE SEQUENCE [LARGE SCALE GENOMIC DNA]</scope>
    <source>
        <strain evidence="3">ATCC 43570 / DSM 1825 / OCM 12 / VKM B-1830 / TM-1</strain>
    </source>
</reference>
<feature type="transmembrane region" description="Helical" evidence="1">
    <location>
        <begin position="89"/>
        <end position="110"/>
    </location>
</feature>
<dbReference type="Proteomes" id="UP000066529">
    <property type="component" value="Chromosome"/>
</dbReference>
<dbReference type="EMBL" id="CP009501">
    <property type="protein sequence ID" value="AKB14201.1"/>
    <property type="molecule type" value="Genomic_DNA"/>
</dbReference>
<name>A0A0E3NEM4_METTT</name>
<organism evidence="2 3">
    <name type="scientific">Methanosarcina thermophila (strain ATCC 43570 / DSM 1825 / OCM 12 / VKM B-1830 / TM-1)</name>
    <dbReference type="NCBI Taxonomy" id="523844"/>
    <lineage>
        <taxon>Archaea</taxon>
        <taxon>Methanobacteriati</taxon>
        <taxon>Methanobacteriota</taxon>
        <taxon>Stenosarchaea group</taxon>
        <taxon>Methanomicrobia</taxon>
        <taxon>Methanosarcinales</taxon>
        <taxon>Methanosarcinaceae</taxon>
        <taxon>Methanosarcina</taxon>
    </lineage>
</organism>
<evidence type="ECO:0000256" key="1">
    <source>
        <dbReference type="SAM" id="Phobius"/>
    </source>
</evidence>
<sequence length="169" mass="19229">MNKHQAGEVLLWLFVIWVGIQFGAGLYEKQIVVPQWSNVPPEEVGDALSRSGQESSALKFWAFVSPPVALLALANAVVAWRTTGRRRKWWLAASIIMVIYRIFTYTYFVPKMIWLWQAETLPASEVESTVFWWVRLNYVRMIIGACGWLAALKALSLSNCGENKFETAT</sequence>
<keyword evidence="1" id="KW-0812">Transmembrane</keyword>
<keyword evidence="1" id="KW-1133">Transmembrane helix</keyword>
<dbReference type="RefSeq" id="WP_048168141.1">
    <property type="nucleotide sequence ID" value="NZ_CP009501.1"/>
</dbReference>
<protein>
    <recommendedName>
        <fullName evidence="4">DUF1772 domain-containing protein</fullName>
    </recommendedName>
</protein>
<dbReference type="GeneID" id="41602147"/>
<evidence type="ECO:0000313" key="3">
    <source>
        <dbReference type="Proteomes" id="UP000066529"/>
    </source>
</evidence>
<gene>
    <name evidence="2" type="ORF">MSTHT_2443</name>
</gene>
<feature type="transmembrane region" description="Helical" evidence="1">
    <location>
        <begin position="130"/>
        <end position="151"/>
    </location>
</feature>
<dbReference type="PATRIC" id="fig|523844.20.peg.2980"/>
<feature type="transmembrane region" description="Helical" evidence="1">
    <location>
        <begin position="9"/>
        <end position="27"/>
    </location>
</feature>
<feature type="transmembrane region" description="Helical" evidence="1">
    <location>
        <begin position="60"/>
        <end position="80"/>
    </location>
</feature>
<evidence type="ECO:0008006" key="4">
    <source>
        <dbReference type="Google" id="ProtNLM"/>
    </source>
</evidence>
<evidence type="ECO:0000313" key="2">
    <source>
        <dbReference type="EMBL" id="AKB14201.1"/>
    </source>
</evidence>
<dbReference type="OrthoDB" id="374866at2157"/>
<dbReference type="AlphaFoldDB" id="A0A0E3NEM4"/>
<dbReference type="KEGG" id="mthr:MSTHT_2443"/>
<keyword evidence="1" id="KW-0472">Membrane</keyword>
<proteinExistence type="predicted"/>
<dbReference type="HOGENOM" id="CLU_134212_0_0_2"/>